<evidence type="ECO:0000313" key="5">
    <source>
        <dbReference type="Proteomes" id="UP001143400"/>
    </source>
</evidence>
<evidence type="ECO:0000259" key="1">
    <source>
        <dbReference type="Pfam" id="PF16261"/>
    </source>
</evidence>
<dbReference type="Proteomes" id="UP000758856">
    <property type="component" value="Unassembled WGS sequence"/>
</dbReference>
<evidence type="ECO:0000313" key="2">
    <source>
        <dbReference type="EMBL" id="GLK55982.1"/>
    </source>
</evidence>
<reference evidence="2" key="3">
    <citation type="submission" date="2023-01" db="EMBL/GenBank/DDBJ databases">
        <authorList>
            <person name="Sun Q."/>
            <person name="Evtushenko L."/>
        </authorList>
    </citation>
    <scope>NUCLEOTIDE SEQUENCE</scope>
    <source>
        <strain evidence="2">VKM B-1606</strain>
    </source>
</reference>
<dbReference type="EMBL" id="BSFF01000002">
    <property type="protein sequence ID" value="GLK55982.1"/>
    <property type="molecule type" value="Genomic_DNA"/>
</dbReference>
<evidence type="ECO:0000313" key="3">
    <source>
        <dbReference type="EMBL" id="MBM7850687.1"/>
    </source>
</evidence>
<dbReference type="InterPro" id="IPR017481">
    <property type="entry name" value="CHP03032"/>
</dbReference>
<dbReference type="Pfam" id="PF16261">
    <property type="entry name" value="DUF4915"/>
    <property type="match status" value="1"/>
</dbReference>
<name>A0A9W6IT00_9HYPH</name>
<comment type="caution">
    <text evidence="2">The sequence shown here is derived from an EMBL/GenBank/DDBJ whole genome shotgun (WGS) entry which is preliminary data.</text>
</comment>
<feature type="domain" description="Conserved hypothetical protein CHP03032" evidence="1">
    <location>
        <begin position="16"/>
        <end position="332"/>
    </location>
</feature>
<sequence>MTDSPAEPFAVSTSPGFAAWLARAKVSLAFSTYQAGKLLLLGVRPDGRLSVFERSFKRSMGIAVAPGGRSFALATHNQILRFDDVLPRGQRKDGHDAVYAPHAGWITGASDSHDVGFGPRLRPIFVNTRFSCLAAVSDGHSFKPVWRPPFVTALQPEDRCHLNGLAMRGETPAYVTIVGRSDAPHGWREMRGDGGLVMDVATSKTVVEGLSMPHSPRLVDGRLWLLNSGRGEFGFVDVAARRFEPLAFCPGYARGLAIVGRHAVVGLSLARENKTFGGLALEQELAQRGEEPRCGLLVIDVKTGETVEWVRLAGPVRELYDVAALPAVANPSLVGLFGDDVDHVVSIEGR</sequence>
<dbReference type="Proteomes" id="UP001143400">
    <property type="component" value="Unassembled WGS sequence"/>
</dbReference>
<gene>
    <name evidence="2" type="ORF">GCM10008170_20010</name>
    <name evidence="3" type="ORF">JOD31_000899</name>
</gene>
<keyword evidence="4" id="KW-1185">Reference proteome</keyword>
<proteinExistence type="predicted"/>
<dbReference type="AlphaFoldDB" id="A0A9W6IT00"/>
<accession>A0A9W6IT00</accession>
<dbReference type="NCBIfam" id="TIGR03032">
    <property type="entry name" value="TIGR03032 family protein"/>
    <property type="match status" value="1"/>
</dbReference>
<evidence type="ECO:0000313" key="4">
    <source>
        <dbReference type="Proteomes" id="UP000758856"/>
    </source>
</evidence>
<protein>
    <submittedName>
        <fullName evidence="2">TIGR03032 family protein</fullName>
    </submittedName>
    <submittedName>
        <fullName evidence="3">Uncharacterized protein (TIGR03032 family)</fullName>
    </submittedName>
</protein>
<dbReference type="SUPFAM" id="SSF63829">
    <property type="entry name" value="Calcium-dependent phosphotriesterase"/>
    <property type="match status" value="1"/>
</dbReference>
<dbReference type="EMBL" id="JAFBCY010000001">
    <property type="protein sequence ID" value="MBM7850687.1"/>
    <property type="molecule type" value="Genomic_DNA"/>
</dbReference>
<reference evidence="3 4" key="2">
    <citation type="submission" date="2021-01" db="EMBL/GenBank/DDBJ databases">
        <title>Genomic Encyclopedia of Type Strains, Phase IV (KMG-IV): sequencing the most valuable type-strain genomes for metagenomic binning, comparative biology and taxonomic classification.</title>
        <authorList>
            <person name="Goeker M."/>
        </authorList>
    </citation>
    <scope>NUCLEOTIDE SEQUENCE [LARGE SCALE GENOMIC DNA]</scope>
    <source>
        <strain evidence="3 4">DSM 6130</strain>
    </source>
</reference>
<reference evidence="2" key="1">
    <citation type="journal article" date="2014" name="Int. J. Syst. Evol. Microbiol.">
        <title>Complete genome sequence of Corynebacterium casei LMG S-19264T (=DSM 44701T), isolated from a smear-ripened cheese.</title>
        <authorList>
            <consortium name="US DOE Joint Genome Institute (JGI-PGF)"/>
            <person name="Walter F."/>
            <person name="Albersmeier A."/>
            <person name="Kalinowski J."/>
            <person name="Ruckert C."/>
        </authorList>
    </citation>
    <scope>NUCLEOTIDE SEQUENCE</scope>
    <source>
        <strain evidence="2">VKM B-1606</strain>
    </source>
</reference>
<organism evidence="2 5">
    <name type="scientific">Methylopila capsulata</name>
    <dbReference type="NCBI Taxonomy" id="61654"/>
    <lineage>
        <taxon>Bacteria</taxon>
        <taxon>Pseudomonadati</taxon>
        <taxon>Pseudomonadota</taxon>
        <taxon>Alphaproteobacteria</taxon>
        <taxon>Hyphomicrobiales</taxon>
        <taxon>Methylopilaceae</taxon>
        <taxon>Methylopila</taxon>
    </lineage>
</organism>
<dbReference type="RefSeq" id="WP_204949082.1">
    <property type="nucleotide sequence ID" value="NZ_BSFF01000002.1"/>
</dbReference>